<protein>
    <submittedName>
        <fullName evidence="1">Uncharacterized protein</fullName>
    </submittedName>
</protein>
<dbReference type="PANTHER" id="PTHR37067:SF3">
    <property type="entry name" value="PX DOMAIN-CONTAINING PROTEIN"/>
    <property type="match status" value="1"/>
</dbReference>
<name>A0ABP1APN9_9BRYO</name>
<reference evidence="1" key="1">
    <citation type="submission" date="2024-03" db="EMBL/GenBank/DDBJ databases">
        <authorList>
            <consortium name="ELIXIR-Norway"/>
            <consortium name="Elixir Norway"/>
        </authorList>
    </citation>
    <scope>NUCLEOTIDE SEQUENCE</scope>
</reference>
<gene>
    <name evidence="1" type="ORF">CSSPJE1EN2_LOCUS7543</name>
</gene>
<organism evidence="1 2">
    <name type="scientific">Sphagnum jensenii</name>
    <dbReference type="NCBI Taxonomy" id="128206"/>
    <lineage>
        <taxon>Eukaryota</taxon>
        <taxon>Viridiplantae</taxon>
        <taxon>Streptophyta</taxon>
        <taxon>Embryophyta</taxon>
        <taxon>Bryophyta</taxon>
        <taxon>Sphagnophytina</taxon>
        <taxon>Sphagnopsida</taxon>
        <taxon>Sphagnales</taxon>
        <taxon>Sphagnaceae</taxon>
        <taxon>Sphagnum</taxon>
    </lineage>
</organism>
<keyword evidence="2" id="KW-1185">Reference proteome</keyword>
<dbReference type="Proteomes" id="UP001497522">
    <property type="component" value="Chromosome 14"/>
</dbReference>
<sequence length="169" mass="19149">MPPKKRDTPFQAHHVAEFGLRICEHAVGNSTAIVTTACRFCEVFGKEESKVGMKRGRSERIKYFKAPFREENYSSHHTRMHSTQWAEYHELEASAKKLFFDNGTISGSQTTMHAFAAPRTPQVTQVIMETKEVLGIGSIGLCSEGIVSRYARFIYAMNLQCIVDLLRQC</sequence>
<dbReference type="EMBL" id="OZ023715">
    <property type="protein sequence ID" value="CAK9864548.1"/>
    <property type="molecule type" value="Genomic_DNA"/>
</dbReference>
<accession>A0ABP1APN9</accession>
<evidence type="ECO:0000313" key="1">
    <source>
        <dbReference type="EMBL" id="CAK9864548.1"/>
    </source>
</evidence>
<dbReference type="PANTHER" id="PTHR37067">
    <property type="entry name" value="PX DOMAIN-CONTAINING PROTEIN"/>
    <property type="match status" value="1"/>
</dbReference>
<evidence type="ECO:0000313" key="2">
    <source>
        <dbReference type="Proteomes" id="UP001497522"/>
    </source>
</evidence>
<proteinExistence type="predicted"/>